<dbReference type="AlphaFoldDB" id="A0A2V2ZY22"/>
<protein>
    <recommendedName>
        <fullName evidence="3">DNA-binding protein</fullName>
    </recommendedName>
</protein>
<dbReference type="SUPFAM" id="SSF47789">
    <property type="entry name" value="C-terminal domain of RNA polymerase alpha subunit"/>
    <property type="match status" value="1"/>
</dbReference>
<gene>
    <name evidence="1" type="ORF">DFO73_106125</name>
</gene>
<name>A0A2V2ZY22_9BACI</name>
<dbReference type="EMBL" id="QGTW01000006">
    <property type="protein sequence ID" value="PWW28309.1"/>
    <property type="molecule type" value="Genomic_DNA"/>
</dbReference>
<accession>A0A2V2ZY22</accession>
<comment type="caution">
    <text evidence="1">The sequence shown here is derived from an EMBL/GenBank/DDBJ whole genome shotgun (WGS) entry which is preliminary data.</text>
</comment>
<organism evidence="1 2">
    <name type="scientific">Cytobacillus oceanisediminis</name>
    <dbReference type="NCBI Taxonomy" id="665099"/>
    <lineage>
        <taxon>Bacteria</taxon>
        <taxon>Bacillati</taxon>
        <taxon>Bacillota</taxon>
        <taxon>Bacilli</taxon>
        <taxon>Bacillales</taxon>
        <taxon>Bacillaceae</taxon>
        <taxon>Cytobacillus</taxon>
    </lineage>
</organism>
<proteinExistence type="predicted"/>
<dbReference type="Gene3D" id="1.10.150.20">
    <property type="entry name" value="5' to 3' exonuclease, C-terminal subdomain"/>
    <property type="match status" value="1"/>
</dbReference>
<reference evidence="1 2" key="1">
    <citation type="submission" date="2018-05" db="EMBL/GenBank/DDBJ databases">
        <title>Freshwater and sediment microbial communities from various areas in North America, analyzing microbe dynamics in response to fracking.</title>
        <authorList>
            <person name="Lamendella R."/>
        </authorList>
    </citation>
    <scope>NUCLEOTIDE SEQUENCE [LARGE SCALE GENOMIC DNA]</scope>
    <source>
        <strain evidence="1 2">15_TX</strain>
    </source>
</reference>
<evidence type="ECO:0000313" key="2">
    <source>
        <dbReference type="Proteomes" id="UP000247150"/>
    </source>
</evidence>
<dbReference type="Proteomes" id="UP000247150">
    <property type="component" value="Unassembled WGS sequence"/>
</dbReference>
<dbReference type="OrthoDB" id="7950977at2"/>
<evidence type="ECO:0008006" key="3">
    <source>
        <dbReference type="Google" id="ProtNLM"/>
    </source>
</evidence>
<evidence type="ECO:0000313" key="1">
    <source>
        <dbReference type="EMBL" id="PWW28309.1"/>
    </source>
</evidence>
<sequence>MSEKQIKGSDMPEKLAKPARRALEGAGYFRLEQLAGVSEAEIMKLHGMGPNAMEKLRKALADKGLAFADELQWARLK</sequence>
<dbReference type="RefSeq" id="WP_110065169.1">
    <property type="nucleotide sequence ID" value="NZ_QGTW01000006.1"/>
</dbReference>